<name>A0A1G6MQ15_9BACI</name>
<keyword evidence="3" id="KW-0010">Activator</keyword>
<dbReference type="OrthoDB" id="9814833at2"/>
<dbReference type="GO" id="GO:0003700">
    <property type="term" value="F:DNA-binding transcription factor activity"/>
    <property type="evidence" value="ECO:0007669"/>
    <property type="project" value="InterPro"/>
</dbReference>
<dbReference type="PANTHER" id="PTHR30204">
    <property type="entry name" value="REDOX-CYCLING DRUG-SENSING TRANSCRIPTIONAL ACTIVATOR SOXR"/>
    <property type="match status" value="1"/>
</dbReference>
<dbReference type="Pfam" id="PF13411">
    <property type="entry name" value="MerR_1"/>
    <property type="match status" value="1"/>
</dbReference>
<sequence length="251" mass="28976">MAYSIKQLAQLAGVSTRTLRYYDEIGLLPPAYINDAGYRFYEQKQVDLLQHILFYRELDVSLETIRAILTDPQFDEVAALCAHEKNLRQERDRLNRLIETVEQTIKSKEGGETMQDEQKFTAFKEKLVAVNEETYAKEVRDKYGDDVVDAANEKMLQMSRADYEGMQAEAVRVQELLKKVSETSDDERAKLALAEAHRAWLMYTWKDYTKEAHAGLAEMYVADERFAAYYNDMVPNGAVLLRDAIIAYTKQ</sequence>
<evidence type="ECO:0000256" key="2">
    <source>
        <dbReference type="ARBA" id="ARBA00023125"/>
    </source>
</evidence>
<evidence type="ECO:0000256" key="4">
    <source>
        <dbReference type="ARBA" id="ARBA00023163"/>
    </source>
</evidence>
<dbReference type="EMBL" id="FMYM01000010">
    <property type="protein sequence ID" value="SDC57561.1"/>
    <property type="molecule type" value="Genomic_DNA"/>
</dbReference>
<protein>
    <submittedName>
        <fullName evidence="6">DNA-binding transcriptional regulator, MerR family</fullName>
    </submittedName>
</protein>
<dbReference type="Proteomes" id="UP000242662">
    <property type="component" value="Unassembled WGS sequence"/>
</dbReference>
<organism evidence="6 7">
    <name type="scientific">Shouchella lonarensis</name>
    <dbReference type="NCBI Taxonomy" id="1464122"/>
    <lineage>
        <taxon>Bacteria</taxon>
        <taxon>Bacillati</taxon>
        <taxon>Bacillota</taxon>
        <taxon>Bacilli</taxon>
        <taxon>Bacillales</taxon>
        <taxon>Bacillaceae</taxon>
        <taxon>Shouchella</taxon>
    </lineage>
</organism>
<dbReference type="PROSITE" id="PS50937">
    <property type="entry name" value="HTH_MERR_2"/>
    <property type="match status" value="1"/>
</dbReference>
<keyword evidence="1" id="KW-0805">Transcription regulation</keyword>
<keyword evidence="4" id="KW-0804">Transcription</keyword>
<reference evidence="7" key="1">
    <citation type="submission" date="2016-09" db="EMBL/GenBank/DDBJ databases">
        <authorList>
            <person name="Varghese N."/>
            <person name="Submissions S."/>
        </authorList>
    </citation>
    <scope>NUCLEOTIDE SEQUENCE [LARGE SCALE GENOMIC DNA]</scope>
    <source>
        <strain evidence="7">25nlg</strain>
    </source>
</reference>
<evidence type="ECO:0000313" key="7">
    <source>
        <dbReference type="Proteomes" id="UP000242662"/>
    </source>
</evidence>
<keyword evidence="7" id="KW-1185">Reference proteome</keyword>
<proteinExistence type="predicted"/>
<dbReference type="GO" id="GO:0003677">
    <property type="term" value="F:DNA binding"/>
    <property type="evidence" value="ECO:0007669"/>
    <property type="project" value="UniProtKB-KW"/>
</dbReference>
<dbReference type="STRING" id="1464122.SAMN05421737_110103"/>
<dbReference type="Gene3D" id="1.10.1660.10">
    <property type="match status" value="1"/>
</dbReference>
<dbReference type="CDD" id="cd01106">
    <property type="entry name" value="HTH_TipAL-Mta"/>
    <property type="match status" value="1"/>
</dbReference>
<dbReference type="InterPro" id="IPR047057">
    <property type="entry name" value="MerR_fam"/>
</dbReference>
<evidence type="ECO:0000256" key="3">
    <source>
        <dbReference type="ARBA" id="ARBA00023159"/>
    </source>
</evidence>
<evidence type="ECO:0000259" key="5">
    <source>
        <dbReference type="PROSITE" id="PS50937"/>
    </source>
</evidence>
<dbReference type="RefSeq" id="WP_090776394.1">
    <property type="nucleotide sequence ID" value="NZ_FMYM01000010.1"/>
</dbReference>
<dbReference type="PANTHER" id="PTHR30204:SF90">
    <property type="entry name" value="HTH-TYPE TRANSCRIPTIONAL ACTIVATOR MTA"/>
    <property type="match status" value="1"/>
</dbReference>
<dbReference type="InterPro" id="IPR000551">
    <property type="entry name" value="MerR-type_HTH_dom"/>
</dbReference>
<dbReference type="InterPro" id="IPR036244">
    <property type="entry name" value="TipA-like_antibiotic-bd"/>
</dbReference>
<accession>A0A1G6MQ15</accession>
<dbReference type="SUPFAM" id="SSF46955">
    <property type="entry name" value="Putative DNA-binding domain"/>
    <property type="match status" value="1"/>
</dbReference>
<dbReference type="Pfam" id="PF07739">
    <property type="entry name" value="TipAS"/>
    <property type="match status" value="1"/>
</dbReference>
<evidence type="ECO:0000313" key="6">
    <source>
        <dbReference type="EMBL" id="SDC57561.1"/>
    </source>
</evidence>
<dbReference type="Gene3D" id="1.10.490.50">
    <property type="entry name" value="Antibiotic binding domain of TipA-like multidrug resistance regulators"/>
    <property type="match status" value="1"/>
</dbReference>
<dbReference type="InterPro" id="IPR012925">
    <property type="entry name" value="TipAS_dom"/>
</dbReference>
<evidence type="ECO:0000256" key="1">
    <source>
        <dbReference type="ARBA" id="ARBA00023015"/>
    </source>
</evidence>
<dbReference type="AlphaFoldDB" id="A0A1G6MQ15"/>
<keyword evidence="2 6" id="KW-0238">DNA-binding</keyword>
<dbReference type="SMART" id="SM00422">
    <property type="entry name" value="HTH_MERR"/>
    <property type="match status" value="1"/>
</dbReference>
<dbReference type="SUPFAM" id="SSF89082">
    <property type="entry name" value="Antibiotic binding domain of TipA-like multidrug resistance regulators"/>
    <property type="match status" value="1"/>
</dbReference>
<dbReference type="InterPro" id="IPR009061">
    <property type="entry name" value="DNA-bd_dom_put_sf"/>
</dbReference>
<gene>
    <name evidence="6" type="ORF">SAMN05421737_110103</name>
</gene>
<feature type="domain" description="HTH merR-type" evidence="5">
    <location>
        <begin position="2"/>
        <end position="71"/>
    </location>
</feature>